<dbReference type="CDD" id="cd03675">
    <property type="entry name" value="NUDIX_Hydrolase"/>
    <property type="match status" value="1"/>
</dbReference>
<dbReference type="GO" id="GO:0016787">
    <property type="term" value="F:hydrolase activity"/>
    <property type="evidence" value="ECO:0007669"/>
    <property type="project" value="UniProtKB-KW"/>
</dbReference>
<keyword evidence="5 6" id="KW-0378">Hydrolase</keyword>
<dbReference type="PANTHER" id="PTHR43222">
    <property type="entry name" value="NUDIX HYDROLASE 23"/>
    <property type="match status" value="1"/>
</dbReference>
<comment type="caution">
    <text evidence="8">The sequence shown here is derived from an EMBL/GenBank/DDBJ whole genome shotgun (WGS) entry which is preliminary data.</text>
</comment>
<evidence type="ECO:0000256" key="4">
    <source>
        <dbReference type="ARBA" id="ARBA00015552"/>
    </source>
</evidence>
<dbReference type="Pfam" id="PF00293">
    <property type="entry name" value="NUDIX"/>
    <property type="match status" value="1"/>
</dbReference>
<dbReference type="InterPro" id="IPR033713">
    <property type="entry name" value="NudJ"/>
</dbReference>
<evidence type="ECO:0000259" key="7">
    <source>
        <dbReference type="PROSITE" id="PS51462"/>
    </source>
</evidence>
<dbReference type="PANTHER" id="PTHR43222:SF11">
    <property type="entry name" value="PHOSPHATASE NUDJ"/>
    <property type="match status" value="1"/>
</dbReference>
<dbReference type="PROSITE" id="PS00893">
    <property type="entry name" value="NUDIX_BOX"/>
    <property type="match status" value="1"/>
</dbReference>
<dbReference type="Proteomes" id="UP001595617">
    <property type="component" value="Unassembled WGS sequence"/>
</dbReference>
<evidence type="ECO:0000313" key="9">
    <source>
        <dbReference type="Proteomes" id="UP001595617"/>
    </source>
</evidence>
<sequence length="153" mass="16873">MSFQPHVTVAALVKQGERYLMVEEGDPTHSVFNQPAGHIEAAETALAACIRETQEETGWRVTPTHMVGVYVYSAPNGVTYYRFGYAATAESSVTTELDDGIIAAHWLTLADIHELEAAGRLRSPLVMQMIQDDLAGQQFPLSLMHEGFHVTQQ</sequence>
<dbReference type="EMBL" id="JBHRYR010000003">
    <property type="protein sequence ID" value="MFC3853020.1"/>
    <property type="molecule type" value="Genomic_DNA"/>
</dbReference>
<feature type="domain" description="Nudix hydrolase" evidence="7">
    <location>
        <begin position="2"/>
        <end position="129"/>
    </location>
</feature>
<accession>A0ABV8A0X1</accession>
<reference evidence="9" key="1">
    <citation type="journal article" date="2019" name="Int. J. Syst. Evol. Microbiol.">
        <title>The Global Catalogue of Microorganisms (GCM) 10K type strain sequencing project: providing services to taxonomists for standard genome sequencing and annotation.</title>
        <authorList>
            <consortium name="The Broad Institute Genomics Platform"/>
            <consortium name="The Broad Institute Genome Sequencing Center for Infectious Disease"/>
            <person name="Wu L."/>
            <person name="Ma J."/>
        </authorList>
    </citation>
    <scope>NUCLEOTIDE SEQUENCE [LARGE SCALE GENOMIC DNA]</scope>
    <source>
        <strain evidence="9">IBRC 10765</strain>
    </source>
</reference>
<dbReference type="Gene3D" id="3.90.79.10">
    <property type="entry name" value="Nucleoside Triphosphate Pyrophosphohydrolase"/>
    <property type="match status" value="1"/>
</dbReference>
<dbReference type="InterPro" id="IPR020084">
    <property type="entry name" value="NUDIX_hydrolase_CS"/>
</dbReference>
<dbReference type="PROSITE" id="PS51462">
    <property type="entry name" value="NUDIX"/>
    <property type="match status" value="1"/>
</dbReference>
<evidence type="ECO:0000256" key="6">
    <source>
        <dbReference type="RuleBase" id="RU364043"/>
    </source>
</evidence>
<organism evidence="8 9">
    <name type="scientific">Saccharospirillum mangrovi</name>
    <dbReference type="NCBI Taxonomy" id="2161747"/>
    <lineage>
        <taxon>Bacteria</taxon>
        <taxon>Pseudomonadati</taxon>
        <taxon>Pseudomonadota</taxon>
        <taxon>Gammaproteobacteria</taxon>
        <taxon>Oceanospirillales</taxon>
        <taxon>Saccharospirillaceae</taxon>
        <taxon>Saccharospirillum</taxon>
    </lineage>
</organism>
<name>A0ABV8A0X1_9GAMM</name>
<dbReference type="EC" id="3.6.1.-" evidence="6"/>
<dbReference type="InterPro" id="IPR015797">
    <property type="entry name" value="NUDIX_hydrolase-like_dom_sf"/>
</dbReference>
<evidence type="ECO:0000256" key="5">
    <source>
        <dbReference type="ARBA" id="ARBA00022801"/>
    </source>
</evidence>
<comment type="subunit">
    <text evidence="3 6">Monomer.</text>
</comment>
<protein>
    <recommendedName>
        <fullName evidence="4 6">Phosphatase NudJ</fullName>
        <ecNumber evidence="6">3.6.1.-</ecNumber>
    </recommendedName>
</protein>
<comment type="similarity">
    <text evidence="2 6">Belongs to the Nudix hydrolase family. NudJ subfamily.</text>
</comment>
<gene>
    <name evidence="6" type="primary">nudJ</name>
    <name evidence="8" type="ORF">ACFOOG_09285</name>
</gene>
<evidence type="ECO:0000256" key="3">
    <source>
        <dbReference type="ARBA" id="ARBA00011245"/>
    </source>
</evidence>
<dbReference type="RefSeq" id="WP_380695777.1">
    <property type="nucleotide sequence ID" value="NZ_JBHRYR010000003.1"/>
</dbReference>
<proteinExistence type="inferred from homology"/>
<dbReference type="InterPro" id="IPR000086">
    <property type="entry name" value="NUDIX_hydrolase_dom"/>
</dbReference>
<evidence type="ECO:0000256" key="1">
    <source>
        <dbReference type="ARBA" id="ARBA00001946"/>
    </source>
</evidence>
<keyword evidence="6" id="KW-0460">Magnesium</keyword>
<keyword evidence="9" id="KW-1185">Reference proteome</keyword>
<evidence type="ECO:0000313" key="8">
    <source>
        <dbReference type="EMBL" id="MFC3853020.1"/>
    </source>
</evidence>
<comment type="cofactor">
    <cofactor evidence="1 6">
        <name>Mg(2+)</name>
        <dbReference type="ChEBI" id="CHEBI:18420"/>
    </cofactor>
</comment>
<evidence type="ECO:0000256" key="2">
    <source>
        <dbReference type="ARBA" id="ARBA00007608"/>
    </source>
</evidence>
<dbReference type="SUPFAM" id="SSF55811">
    <property type="entry name" value="Nudix"/>
    <property type="match status" value="1"/>
</dbReference>